<evidence type="ECO:0000256" key="1">
    <source>
        <dbReference type="SAM" id="MobiDB-lite"/>
    </source>
</evidence>
<feature type="compositionally biased region" description="Basic and acidic residues" evidence="1">
    <location>
        <begin position="274"/>
        <end position="301"/>
    </location>
</feature>
<feature type="compositionally biased region" description="Basic residues" evidence="1">
    <location>
        <begin position="305"/>
        <end position="314"/>
    </location>
</feature>
<feature type="compositionally biased region" description="Polar residues" evidence="1">
    <location>
        <begin position="234"/>
        <end position="247"/>
    </location>
</feature>
<protein>
    <submittedName>
        <fullName evidence="2">Uncharacterized protein</fullName>
    </submittedName>
</protein>
<feature type="compositionally biased region" description="Basic and acidic residues" evidence="1">
    <location>
        <begin position="69"/>
        <end position="92"/>
    </location>
</feature>
<organism evidence="2 3">
    <name type="scientific">Sistotremastrum niveocremeum HHB9708</name>
    <dbReference type="NCBI Taxonomy" id="1314777"/>
    <lineage>
        <taxon>Eukaryota</taxon>
        <taxon>Fungi</taxon>
        <taxon>Dikarya</taxon>
        <taxon>Basidiomycota</taxon>
        <taxon>Agaricomycotina</taxon>
        <taxon>Agaricomycetes</taxon>
        <taxon>Sistotremastrales</taxon>
        <taxon>Sistotremastraceae</taxon>
        <taxon>Sertulicium</taxon>
        <taxon>Sertulicium niveocremeum</taxon>
    </lineage>
</organism>
<feature type="compositionally biased region" description="Low complexity" evidence="1">
    <location>
        <begin position="197"/>
        <end position="208"/>
    </location>
</feature>
<feature type="region of interest" description="Disordered" evidence="1">
    <location>
        <begin position="1"/>
        <end position="320"/>
    </location>
</feature>
<feature type="compositionally biased region" description="Polar residues" evidence="1">
    <location>
        <begin position="46"/>
        <end position="68"/>
    </location>
</feature>
<dbReference type="EMBL" id="KV419435">
    <property type="protein sequence ID" value="KZS88627.1"/>
    <property type="molecule type" value="Genomic_DNA"/>
</dbReference>
<feature type="compositionally biased region" description="Polar residues" evidence="1">
    <location>
        <begin position="127"/>
        <end position="145"/>
    </location>
</feature>
<keyword evidence="3" id="KW-1185">Reference proteome</keyword>
<dbReference type="Proteomes" id="UP000076722">
    <property type="component" value="Unassembled WGS sequence"/>
</dbReference>
<feature type="compositionally biased region" description="Basic residues" evidence="1">
    <location>
        <begin position="209"/>
        <end position="233"/>
    </location>
</feature>
<evidence type="ECO:0000313" key="2">
    <source>
        <dbReference type="EMBL" id="KZS88627.1"/>
    </source>
</evidence>
<reference evidence="2 3" key="1">
    <citation type="journal article" date="2016" name="Mol. Biol. Evol.">
        <title>Comparative Genomics of Early-Diverging Mushroom-Forming Fungi Provides Insights into the Origins of Lignocellulose Decay Capabilities.</title>
        <authorList>
            <person name="Nagy L.G."/>
            <person name="Riley R."/>
            <person name="Tritt A."/>
            <person name="Adam C."/>
            <person name="Daum C."/>
            <person name="Floudas D."/>
            <person name="Sun H."/>
            <person name="Yadav J.S."/>
            <person name="Pangilinan J."/>
            <person name="Larsson K.H."/>
            <person name="Matsuura K."/>
            <person name="Barry K."/>
            <person name="Labutti K."/>
            <person name="Kuo R."/>
            <person name="Ohm R.A."/>
            <person name="Bhattacharya S.S."/>
            <person name="Shirouzu T."/>
            <person name="Yoshinaga Y."/>
            <person name="Martin F.M."/>
            <person name="Grigoriev I.V."/>
            <person name="Hibbett D.S."/>
        </authorList>
    </citation>
    <scope>NUCLEOTIDE SEQUENCE [LARGE SCALE GENOMIC DNA]</scope>
    <source>
        <strain evidence="2 3">HHB9708</strain>
    </source>
</reference>
<feature type="compositionally biased region" description="Basic and acidic residues" evidence="1">
    <location>
        <begin position="146"/>
        <end position="155"/>
    </location>
</feature>
<dbReference type="AlphaFoldDB" id="A0A164PDR4"/>
<evidence type="ECO:0000313" key="3">
    <source>
        <dbReference type="Proteomes" id="UP000076722"/>
    </source>
</evidence>
<feature type="compositionally biased region" description="Basic and acidic residues" evidence="1">
    <location>
        <begin position="163"/>
        <end position="174"/>
    </location>
</feature>
<feature type="compositionally biased region" description="Polar residues" evidence="1">
    <location>
        <begin position="1"/>
        <end position="14"/>
    </location>
</feature>
<sequence>MQTHLKIQQKQAEQPTKTPIPTKKPPHPAVATPSRNRSNAGAEPDTLSSTPRQNDQPTGRKQTSTLTTEKTESDHRDDRKQKHIRQTAEPHATDSVTGRKKHPSRHRTKPVSQHPQPGPGARPPTARSRTAQNDQPTGAKQTSTLRTEKTERDYQDDSNQTPQRDHPETRDRRPGNQRGPTHRLARINTPNRDLKTTARPAQETTTTTPKKHNTPPQRNKRPNKEKQAHKRSNARPTSHKCQSNCQQRAVKRQQKKPATAAKINPNRIKAPLPSKEDADTLNREWTDAIRTTDCHSSDKAPRGRQTNRVRRRNRENKEFE</sequence>
<gene>
    <name evidence="2" type="ORF">SISNIDRAFT_470072</name>
</gene>
<accession>A0A164PDR4</accession>
<feature type="compositionally biased region" description="Basic residues" evidence="1">
    <location>
        <begin position="98"/>
        <end position="109"/>
    </location>
</feature>
<name>A0A164PDR4_9AGAM</name>
<proteinExistence type="predicted"/>